<keyword evidence="3" id="KW-1003">Cell membrane</keyword>
<comment type="subcellular location">
    <subcellularLocation>
        <location evidence="1 7">Cell membrane</location>
        <topology evidence="1 7">Multi-pass membrane protein</topology>
    </subcellularLocation>
</comment>
<sequence length="289" mass="32401">MKAKRQRTALLFLLPAVVLLLCFMIYPLGKTIYYSFTAWYNFSAVQTFIGLENYKDLIRDPVVKTALRNTAILMAGVLLFQIGFALILAILVDGVRHCFKFFRTIYFFPIVISATAIGLMFTLIYKYEYGLLNYFITLFGGEKQVWINEKTSIYLALIPVVWQYVGFYFVIFLTGISNISSDIYESAMLDGIRPVQKAVYITVPMLRSVLTSSIVLVVSGCFKVFDIIFMVTNGGPLDSSQLLSTYMYQKAFARGNGGYASSIAIVMIVLGVAVTSVLRKMLQGGEEDA</sequence>
<keyword evidence="5 7" id="KW-1133">Transmembrane helix</keyword>
<reference evidence="9 10" key="1">
    <citation type="submission" date="2014-07" db="EMBL/GenBank/DDBJ databases">
        <title>Draft genome of Clostridium celerecrescens 152B isolated from sediments associated with methane hydrate from Krishna Godavari basin.</title>
        <authorList>
            <person name="Honkalas V.S."/>
            <person name="Dabir A.P."/>
            <person name="Arora P."/>
            <person name="Dhakephalkar P.K."/>
        </authorList>
    </citation>
    <scope>NUCLEOTIDE SEQUENCE [LARGE SCALE GENOMIC DNA]</scope>
    <source>
        <strain evidence="9 10">152B</strain>
    </source>
</reference>
<dbReference type="AlphaFoldDB" id="A0A084JJ46"/>
<dbReference type="STRING" id="29354.IO98_17690"/>
<dbReference type="InterPro" id="IPR035906">
    <property type="entry name" value="MetI-like_sf"/>
</dbReference>
<feature type="transmembrane region" description="Helical" evidence="7">
    <location>
        <begin position="104"/>
        <end position="125"/>
    </location>
</feature>
<feature type="domain" description="ABC transmembrane type-1" evidence="8">
    <location>
        <begin position="67"/>
        <end position="278"/>
    </location>
</feature>
<evidence type="ECO:0000256" key="3">
    <source>
        <dbReference type="ARBA" id="ARBA00022475"/>
    </source>
</evidence>
<dbReference type="SUPFAM" id="SSF160964">
    <property type="entry name" value="MalF N-terminal region-like"/>
    <property type="match status" value="1"/>
</dbReference>
<comment type="caution">
    <text evidence="9">The sequence shown here is derived from an EMBL/GenBank/DDBJ whole genome shotgun (WGS) entry which is preliminary data.</text>
</comment>
<feature type="transmembrane region" description="Helical" evidence="7">
    <location>
        <begin position="153"/>
        <end position="176"/>
    </location>
</feature>
<dbReference type="SUPFAM" id="SSF161098">
    <property type="entry name" value="MetI-like"/>
    <property type="match status" value="1"/>
</dbReference>
<evidence type="ECO:0000256" key="2">
    <source>
        <dbReference type="ARBA" id="ARBA00022448"/>
    </source>
</evidence>
<feature type="transmembrane region" description="Helical" evidence="7">
    <location>
        <begin position="9"/>
        <end position="29"/>
    </location>
</feature>
<dbReference type="PANTHER" id="PTHR30193:SF37">
    <property type="entry name" value="INNER MEMBRANE ABC TRANSPORTER PERMEASE PROTEIN YCJO"/>
    <property type="match status" value="1"/>
</dbReference>
<evidence type="ECO:0000259" key="8">
    <source>
        <dbReference type="PROSITE" id="PS50928"/>
    </source>
</evidence>
<accession>A0A084JJ46</accession>
<gene>
    <name evidence="9" type="ORF">IO98_17690</name>
</gene>
<keyword evidence="6 7" id="KW-0472">Membrane</keyword>
<dbReference type="CDD" id="cd06261">
    <property type="entry name" value="TM_PBP2"/>
    <property type="match status" value="1"/>
</dbReference>
<comment type="similarity">
    <text evidence="7">Belongs to the binding-protein-dependent transport system permease family.</text>
</comment>
<feature type="transmembrane region" description="Helical" evidence="7">
    <location>
        <begin position="257"/>
        <end position="278"/>
    </location>
</feature>
<keyword evidence="4 7" id="KW-0812">Transmembrane</keyword>
<proteinExistence type="inferred from homology"/>
<dbReference type="InterPro" id="IPR051393">
    <property type="entry name" value="ABC_transporter_permease"/>
</dbReference>
<evidence type="ECO:0000256" key="1">
    <source>
        <dbReference type="ARBA" id="ARBA00004651"/>
    </source>
</evidence>
<evidence type="ECO:0000313" key="9">
    <source>
        <dbReference type="EMBL" id="KEZ88980.1"/>
    </source>
</evidence>
<dbReference type="GO" id="GO:0055085">
    <property type="term" value="P:transmembrane transport"/>
    <property type="evidence" value="ECO:0007669"/>
    <property type="project" value="InterPro"/>
</dbReference>
<dbReference type="Gene3D" id="1.10.3720.10">
    <property type="entry name" value="MetI-like"/>
    <property type="match status" value="1"/>
</dbReference>
<dbReference type="OrthoDB" id="9774308at2"/>
<feature type="transmembrane region" description="Helical" evidence="7">
    <location>
        <begin position="214"/>
        <end position="237"/>
    </location>
</feature>
<keyword evidence="2 7" id="KW-0813">Transport</keyword>
<dbReference type="GO" id="GO:0005886">
    <property type="term" value="C:plasma membrane"/>
    <property type="evidence" value="ECO:0007669"/>
    <property type="project" value="UniProtKB-SubCell"/>
</dbReference>
<keyword evidence="10" id="KW-1185">Reference proteome</keyword>
<protein>
    <submittedName>
        <fullName evidence="9">ABC transporter permease</fullName>
    </submittedName>
</protein>
<feature type="transmembrane region" description="Helical" evidence="7">
    <location>
        <begin position="71"/>
        <end position="92"/>
    </location>
</feature>
<dbReference type="Proteomes" id="UP000028525">
    <property type="component" value="Unassembled WGS sequence"/>
</dbReference>
<evidence type="ECO:0000256" key="5">
    <source>
        <dbReference type="ARBA" id="ARBA00022989"/>
    </source>
</evidence>
<evidence type="ECO:0000256" key="6">
    <source>
        <dbReference type="ARBA" id="ARBA00023136"/>
    </source>
</evidence>
<evidence type="ECO:0000313" key="10">
    <source>
        <dbReference type="Proteomes" id="UP000028525"/>
    </source>
</evidence>
<dbReference type="EMBL" id="JPME01000022">
    <property type="protein sequence ID" value="KEZ88980.1"/>
    <property type="molecule type" value="Genomic_DNA"/>
</dbReference>
<dbReference type="RefSeq" id="WP_038283330.1">
    <property type="nucleotide sequence ID" value="NZ_JPME01000022.1"/>
</dbReference>
<dbReference type="Pfam" id="PF00528">
    <property type="entry name" value="BPD_transp_1"/>
    <property type="match status" value="1"/>
</dbReference>
<dbReference type="PROSITE" id="PS50928">
    <property type="entry name" value="ABC_TM1"/>
    <property type="match status" value="1"/>
</dbReference>
<evidence type="ECO:0000256" key="7">
    <source>
        <dbReference type="RuleBase" id="RU363032"/>
    </source>
</evidence>
<evidence type="ECO:0000256" key="4">
    <source>
        <dbReference type="ARBA" id="ARBA00022692"/>
    </source>
</evidence>
<organism evidence="9 10">
    <name type="scientific">Lacrimispora celerecrescens</name>
    <dbReference type="NCBI Taxonomy" id="29354"/>
    <lineage>
        <taxon>Bacteria</taxon>
        <taxon>Bacillati</taxon>
        <taxon>Bacillota</taxon>
        <taxon>Clostridia</taxon>
        <taxon>Lachnospirales</taxon>
        <taxon>Lachnospiraceae</taxon>
        <taxon>Lacrimispora</taxon>
    </lineage>
</organism>
<dbReference type="PANTHER" id="PTHR30193">
    <property type="entry name" value="ABC TRANSPORTER PERMEASE PROTEIN"/>
    <property type="match status" value="1"/>
</dbReference>
<dbReference type="InterPro" id="IPR000515">
    <property type="entry name" value="MetI-like"/>
</dbReference>
<name>A0A084JJ46_9FIRM</name>